<dbReference type="InterPro" id="IPR005369">
    <property type="entry name" value="UPF0179"/>
</dbReference>
<comment type="similarity">
    <text evidence="1 2">Belongs to the UPF0179 family.</text>
</comment>
<dbReference type="PANTHER" id="PTHR40699">
    <property type="entry name" value="UPF0179 PROTEIN MJ1627"/>
    <property type="match status" value="1"/>
</dbReference>
<dbReference type="EMBL" id="CP002737">
    <property type="protein sequence ID" value="AEF96556.1"/>
    <property type="molecule type" value="Genomic_DNA"/>
</dbReference>
<accession>F6BDJ5</accession>
<gene>
    <name evidence="3" type="ordered locus">Metig_1014</name>
</gene>
<evidence type="ECO:0000313" key="3">
    <source>
        <dbReference type="EMBL" id="AEF96556.1"/>
    </source>
</evidence>
<sequence length="148" mass="16753">MKKITLIGSKLAKMGNEFVYMGILEECETCKFKRICHNNLEVGGRYKIVSVRSANHQCKIHEDGVKVVEVVPAEFVIMVEAKKALEGVTLTHTPINCENIFCENYTYCNPEGISEGDKYKILSVINEKIKCEKGLSLRKVVITLERQL</sequence>
<organism evidence="4">
    <name type="scientific">Methanotorris igneus (strain DSM 5666 / JCM 11834 / Kol 5)</name>
    <dbReference type="NCBI Taxonomy" id="880724"/>
    <lineage>
        <taxon>Archaea</taxon>
        <taxon>Methanobacteriati</taxon>
        <taxon>Methanobacteriota</taxon>
        <taxon>Methanomada group</taxon>
        <taxon>Methanococci</taxon>
        <taxon>Methanococcales</taxon>
        <taxon>Methanocaldococcaceae</taxon>
        <taxon>Methanotorris</taxon>
    </lineage>
</organism>
<dbReference type="PANTHER" id="PTHR40699:SF1">
    <property type="entry name" value="UPF0179 PROTEIN MJ1627"/>
    <property type="match status" value="1"/>
</dbReference>
<protein>
    <recommendedName>
        <fullName evidence="2">UPF0179 protein Metig_1014</fullName>
    </recommendedName>
</protein>
<name>F6BDJ5_METIK</name>
<dbReference type="HOGENOM" id="CLU_121764_0_0_2"/>
<dbReference type="AlphaFoldDB" id="F6BDJ5"/>
<keyword evidence="4" id="KW-1185">Reference proteome</keyword>
<dbReference type="RefSeq" id="WP_013799158.1">
    <property type="nucleotide sequence ID" value="NC_015562.1"/>
</dbReference>
<dbReference type="HAMAP" id="MF_00498">
    <property type="entry name" value="UPF0179"/>
    <property type="match status" value="1"/>
</dbReference>
<dbReference type="Pfam" id="PF03684">
    <property type="entry name" value="UPF0179"/>
    <property type="match status" value="1"/>
</dbReference>
<proteinExistence type="inferred from homology"/>
<dbReference type="OrthoDB" id="24613at2157"/>
<dbReference type="KEGG" id="mig:Metig_1014"/>
<dbReference type="GeneID" id="10643868"/>
<reference evidence="3 4" key="1">
    <citation type="submission" date="2011-05" db="EMBL/GenBank/DDBJ databases">
        <title>Complete sequence of Methanotorris igneus Kol 5.</title>
        <authorList>
            <consortium name="US DOE Joint Genome Institute"/>
            <person name="Lucas S."/>
            <person name="Han J."/>
            <person name="Lapidus A."/>
            <person name="Cheng J.-F."/>
            <person name="Goodwin L."/>
            <person name="Pitluck S."/>
            <person name="Peters L."/>
            <person name="Mikhailova N."/>
            <person name="Chertkov O."/>
            <person name="Han C."/>
            <person name="Tapia R."/>
            <person name="Land M."/>
            <person name="Hauser L."/>
            <person name="Kyrpides N."/>
            <person name="Ivanova N."/>
            <person name="Pagani I."/>
            <person name="Sieprawska-Lupa M."/>
            <person name="Whitman W."/>
            <person name="Woyke T."/>
        </authorList>
    </citation>
    <scope>NUCLEOTIDE SEQUENCE [LARGE SCALE GENOMIC DNA]</scope>
    <source>
        <strain evidence="4">DSM 5666 / JCM 11834 / Kol 5</strain>
    </source>
</reference>
<evidence type="ECO:0000313" key="4">
    <source>
        <dbReference type="Proteomes" id="UP000009227"/>
    </source>
</evidence>
<evidence type="ECO:0000256" key="1">
    <source>
        <dbReference type="ARBA" id="ARBA00010824"/>
    </source>
</evidence>
<dbReference type="STRING" id="880724.Metig_1014"/>
<dbReference type="Proteomes" id="UP000009227">
    <property type="component" value="Chromosome"/>
</dbReference>
<evidence type="ECO:0000256" key="2">
    <source>
        <dbReference type="HAMAP-Rule" id="MF_00498"/>
    </source>
</evidence>
<dbReference type="PIRSF" id="PIRSF006595">
    <property type="entry name" value="UCP006595"/>
    <property type="match status" value="1"/>
</dbReference>